<sequence>GKLALEVGSTRDGPHSASWVKVPSIALRFLIKKRWYTILIAIEQKTASYMLVCQHSWPVVSLGAKLVGGEGSLVRSS</sequence>
<reference evidence="1" key="5">
    <citation type="journal article" date="2021" name="G3 (Bethesda)">
        <title>Aegilops tauschii genome assembly Aet v5.0 features greater sequence contiguity and improved annotation.</title>
        <authorList>
            <person name="Wang L."/>
            <person name="Zhu T."/>
            <person name="Rodriguez J.C."/>
            <person name="Deal K.R."/>
            <person name="Dubcovsky J."/>
            <person name="McGuire P.E."/>
            <person name="Lux T."/>
            <person name="Spannagl M."/>
            <person name="Mayer K.F.X."/>
            <person name="Baldrich P."/>
            <person name="Meyers B.C."/>
            <person name="Huo N."/>
            <person name="Gu Y.Q."/>
            <person name="Zhou H."/>
            <person name="Devos K.M."/>
            <person name="Bennetzen J.L."/>
            <person name="Unver T."/>
            <person name="Budak H."/>
            <person name="Gulick P.J."/>
            <person name="Galiba G."/>
            <person name="Kalapos B."/>
            <person name="Nelson D.R."/>
            <person name="Li P."/>
            <person name="You F.M."/>
            <person name="Luo M.C."/>
            <person name="Dvorak J."/>
        </authorList>
    </citation>
    <scope>NUCLEOTIDE SEQUENCE [LARGE SCALE GENOMIC DNA]</scope>
    <source>
        <strain evidence="1">cv. AL8/78</strain>
    </source>
</reference>
<organism evidence="1 2">
    <name type="scientific">Aegilops tauschii subsp. strangulata</name>
    <name type="common">Goatgrass</name>
    <dbReference type="NCBI Taxonomy" id="200361"/>
    <lineage>
        <taxon>Eukaryota</taxon>
        <taxon>Viridiplantae</taxon>
        <taxon>Streptophyta</taxon>
        <taxon>Embryophyta</taxon>
        <taxon>Tracheophyta</taxon>
        <taxon>Spermatophyta</taxon>
        <taxon>Magnoliopsida</taxon>
        <taxon>Liliopsida</taxon>
        <taxon>Poales</taxon>
        <taxon>Poaceae</taxon>
        <taxon>BOP clade</taxon>
        <taxon>Pooideae</taxon>
        <taxon>Triticodae</taxon>
        <taxon>Triticeae</taxon>
        <taxon>Triticinae</taxon>
        <taxon>Aegilops</taxon>
    </lineage>
</organism>
<proteinExistence type="predicted"/>
<reference evidence="1" key="4">
    <citation type="submission" date="2019-03" db="UniProtKB">
        <authorList>
            <consortium name="EnsemblPlants"/>
        </authorList>
    </citation>
    <scope>IDENTIFICATION</scope>
</reference>
<dbReference type="EnsemblPlants" id="AET3Gv20866700.19">
    <property type="protein sequence ID" value="AET3Gv20866700.19"/>
    <property type="gene ID" value="AET3Gv20866700"/>
</dbReference>
<evidence type="ECO:0000313" key="1">
    <source>
        <dbReference type="EnsemblPlants" id="AET3Gv20866700.19"/>
    </source>
</evidence>
<dbReference type="AlphaFoldDB" id="A0A453G354"/>
<reference evidence="2" key="2">
    <citation type="journal article" date="2017" name="Nat. Plants">
        <title>The Aegilops tauschii genome reveals multiple impacts of transposons.</title>
        <authorList>
            <person name="Zhao G."/>
            <person name="Zou C."/>
            <person name="Li K."/>
            <person name="Wang K."/>
            <person name="Li T."/>
            <person name="Gao L."/>
            <person name="Zhang X."/>
            <person name="Wang H."/>
            <person name="Yang Z."/>
            <person name="Liu X."/>
            <person name="Jiang W."/>
            <person name="Mao L."/>
            <person name="Kong X."/>
            <person name="Jiao Y."/>
            <person name="Jia J."/>
        </authorList>
    </citation>
    <scope>NUCLEOTIDE SEQUENCE [LARGE SCALE GENOMIC DNA]</scope>
    <source>
        <strain evidence="2">cv. AL8/78</strain>
    </source>
</reference>
<reference evidence="1" key="3">
    <citation type="journal article" date="2017" name="Nature">
        <title>Genome sequence of the progenitor of the wheat D genome Aegilops tauschii.</title>
        <authorList>
            <person name="Luo M.C."/>
            <person name="Gu Y.Q."/>
            <person name="Puiu D."/>
            <person name="Wang H."/>
            <person name="Twardziok S.O."/>
            <person name="Deal K.R."/>
            <person name="Huo N."/>
            <person name="Zhu T."/>
            <person name="Wang L."/>
            <person name="Wang Y."/>
            <person name="McGuire P.E."/>
            <person name="Liu S."/>
            <person name="Long H."/>
            <person name="Ramasamy R.K."/>
            <person name="Rodriguez J.C."/>
            <person name="Van S.L."/>
            <person name="Yuan L."/>
            <person name="Wang Z."/>
            <person name="Xia Z."/>
            <person name="Xiao L."/>
            <person name="Anderson O.D."/>
            <person name="Ouyang S."/>
            <person name="Liang Y."/>
            <person name="Zimin A.V."/>
            <person name="Pertea G."/>
            <person name="Qi P."/>
            <person name="Bennetzen J.L."/>
            <person name="Dai X."/>
            <person name="Dawson M.W."/>
            <person name="Muller H.G."/>
            <person name="Kugler K."/>
            <person name="Rivarola-Duarte L."/>
            <person name="Spannagl M."/>
            <person name="Mayer K.F.X."/>
            <person name="Lu F.H."/>
            <person name="Bevan M.W."/>
            <person name="Leroy P."/>
            <person name="Li P."/>
            <person name="You F.M."/>
            <person name="Sun Q."/>
            <person name="Liu Z."/>
            <person name="Lyons E."/>
            <person name="Wicker T."/>
            <person name="Salzberg S.L."/>
            <person name="Devos K.M."/>
            <person name="Dvorak J."/>
        </authorList>
    </citation>
    <scope>NUCLEOTIDE SEQUENCE [LARGE SCALE GENOMIC DNA]</scope>
    <source>
        <strain evidence="1">cv. AL8/78</strain>
    </source>
</reference>
<accession>A0A453G354</accession>
<reference evidence="2" key="1">
    <citation type="journal article" date="2014" name="Science">
        <title>Ancient hybridizations among the ancestral genomes of bread wheat.</title>
        <authorList>
            <consortium name="International Wheat Genome Sequencing Consortium,"/>
            <person name="Marcussen T."/>
            <person name="Sandve S.R."/>
            <person name="Heier L."/>
            <person name="Spannagl M."/>
            <person name="Pfeifer M."/>
            <person name="Jakobsen K.S."/>
            <person name="Wulff B.B."/>
            <person name="Steuernagel B."/>
            <person name="Mayer K.F."/>
            <person name="Olsen O.A."/>
        </authorList>
    </citation>
    <scope>NUCLEOTIDE SEQUENCE [LARGE SCALE GENOMIC DNA]</scope>
    <source>
        <strain evidence="2">cv. AL8/78</strain>
    </source>
</reference>
<dbReference type="Proteomes" id="UP000015105">
    <property type="component" value="Chromosome 3D"/>
</dbReference>
<protein>
    <submittedName>
        <fullName evidence="1">Uncharacterized protein</fullName>
    </submittedName>
</protein>
<keyword evidence="2" id="KW-1185">Reference proteome</keyword>
<evidence type="ECO:0000313" key="2">
    <source>
        <dbReference type="Proteomes" id="UP000015105"/>
    </source>
</evidence>
<name>A0A453G354_AEGTS</name>
<dbReference type="Gramene" id="AET3Gv20866700.19">
    <property type="protein sequence ID" value="AET3Gv20866700.19"/>
    <property type="gene ID" value="AET3Gv20866700"/>
</dbReference>